<gene>
    <name evidence="1" type="ORF">Aiant_11210</name>
</gene>
<dbReference type="InterPro" id="IPR058532">
    <property type="entry name" value="YjbR/MT2646/Rv2570-like"/>
</dbReference>
<sequence>MSERVERVRGFCLALPEVEERLSHGAPAFFVRGRKQFVMLWPDGHHDNHFPHLWCAAPAGAQQELIAEDPARFFRPPYVGHRGWLGVRLDDDPDWSEIAELCGDAYRVVAPKTLVARLDSGPPPDTPG</sequence>
<evidence type="ECO:0000313" key="1">
    <source>
        <dbReference type="EMBL" id="BCJ40464.1"/>
    </source>
</evidence>
<keyword evidence="2" id="KW-1185">Reference proteome</keyword>
<dbReference type="Proteomes" id="UP000676967">
    <property type="component" value="Chromosome"/>
</dbReference>
<dbReference type="InterPro" id="IPR038056">
    <property type="entry name" value="YjbR-like_sf"/>
</dbReference>
<accession>A0ABM7LMM5</accession>
<protein>
    <submittedName>
        <fullName evidence="1">Phosphoribosylglycinamide formyltransferase</fullName>
    </submittedName>
</protein>
<evidence type="ECO:0000313" key="2">
    <source>
        <dbReference type="Proteomes" id="UP000676967"/>
    </source>
</evidence>
<name>A0ABM7LMM5_9ACTN</name>
<proteinExistence type="predicted"/>
<organism evidence="1 2">
    <name type="scientific">Actinoplanes ianthinogenes</name>
    <dbReference type="NCBI Taxonomy" id="122358"/>
    <lineage>
        <taxon>Bacteria</taxon>
        <taxon>Bacillati</taxon>
        <taxon>Actinomycetota</taxon>
        <taxon>Actinomycetes</taxon>
        <taxon>Micromonosporales</taxon>
        <taxon>Micromonosporaceae</taxon>
        <taxon>Actinoplanes</taxon>
    </lineage>
</organism>
<dbReference type="EMBL" id="AP023356">
    <property type="protein sequence ID" value="BCJ40464.1"/>
    <property type="molecule type" value="Genomic_DNA"/>
</dbReference>
<dbReference type="Gene3D" id="3.90.1150.30">
    <property type="match status" value="1"/>
</dbReference>
<dbReference type="Pfam" id="PF04237">
    <property type="entry name" value="YjbR"/>
    <property type="match status" value="1"/>
</dbReference>
<reference evidence="1 2" key="1">
    <citation type="submission" date="2020-08" db="EMBL/GenBank/DDBJ databases">
        <title>Whole genome shotgun sequence of Actinoplanes ianthinogenes NBRC 13996.</title>
        <authorList>
            <person name="Komaki H."/>
            <person name="Tamura T."/>
        </authorList>
    </citation>
    <scope>NUCLEOTIDE SEQUENCE [LARGE SCALE GENOMIC DNA]</scope>
    <source>
        <strain evidence="1 2">NBRC 13996</strain>
    </source>
</reference>
<dbReference type="RefSeq" id="WP_189335949.1">
    <property type="nucleotide sequence ID" value="NZ_AP023356.1"/>
</dbReference>
<dbReference type="SUPFAM" id="SSF142906">
    <property type="entry name" value="YjbR-like"/>
    <property type="match status" value="1"/>
</dbReference>